<name>A0A9P8QMY4_9HYPO</name>
<organism evidence="4 5">
    <name type="scientific">Trichoderma cornu-damae</name>
    <dbReference type="NCBI Taxonomy" id="654480"/>
    <lineage>
        <taxon>Eukaryota</taxon>
        <taxon>Fungi</taxon>
        <taxon>Dikarya</taxon>
        <taxon>Ascomycota</taxon>
        <taxon>Pezizomycotina</taxon>
        <taxon>Sordariomycetes</taxon>
        <taxon>Hypocreomycetidae</taxon>
        <taxon>Hypocreales</taxon>
        <taxon>Hypocreaceae</taxon>
        <taxon>Trichoderma</taxon>
    </lineage>
</organism>
<evidence type="ECO:0000313" key="5">
    <source>
        <dbReference type="Proteomes" id="UP000827724"/>
    </source>
</evidence>
<sequence length="603" mass="67538">MSDARDSFLDLEKHRLRLEDNVNKLRKALQHWQTWDAEYETLKEEVEAVTAADLAEELRRIRGEFDGEVLSGKEIDEIFGQPNLKTKEQIVNVLERRVDYVSKNIETLRKQLETAENKHAAATVVSQPDATDEDGQPIMDIIEELDDDDNVISFRLNRAGESLGNIEALLQRAGVAVDSELKTKEKDSASSETVAQKEMPKSNRQSPDPVAPPEPASLKPKNGVKKAVSFSEDTKSAEEPEPEMSWRAKRVKEIMNTAKDQEDISMQAAFIPKDESPQDAALRQQMLKYGMSEVGAVVAELELEEGDSDQDSETDEGFDDDDDEDEEEEEEDDEDQYGRYKGSVVTDKYRQRMLQLEEKLGIKSHSSKDQPKVDREESSDDDEGIGRILVNREAEASSSSAASKAVPLKSNLKEKQAGDSEAKKGVRFASSLDIAPESGEPSSPKVSENERKEDVVDPLSDIVERTSASKPARSQAQPARRLSRFKKTRDITDSASAVPKGPLDFRPKFVDEDRPPAPTGPEGATIADSLVERESTAAAIPPDELNDMMSHQEVADEYQRMRRKFIQREGGFLRPDEALIQPVYNEEDQEPMSRFKAARLSRQ</sequence>
<feature type="compositionally biased region" description="Basic and acidic residues" evidence="2">
    <location>
        <begin position="503"/>
        <end position="515"/>
    </location>
</feature>
<dbReference type="AlphaFoldDB" id="A0A9P8QMY4"/>
<dbReference type="PANTHER" id="PTHR15111">
    <property type="entry name" value="RNA POLYMERASE II SUBUNIT 5-MEDIATING PROTEIN NNX3"/>
    <property type="match status" value="1"/>
</dbReference>
<feature type="compositionally biased region" description="Basic and acidic residues" evidence="2">
    <location>
        <begin position="357"/>
        <end position="376"/>
    </location>
</feature>
<evidence type="ECO:0000259" key="3">
    <source>
        <dbReference type="Pfam" id="PF12927"/>
    </source>
</evidence>
<feature type="compositionally biased region" description="Low complexity" evidence="2">
    <location>
        <begin position="396"/>
        <end position="405"/>
    </location>
</feature>
<dbReference type="InterPro" id="IPR039553">
    <property type="entry name" value="Prefoldin-like"/>
</dbReference>
<evidence type="ECO:0000256" key="1">
    <source>
        <dbReference type="SAM" id="Coils"/>
    </source>
</evidence>
<feature type="coiled-coil region" evidence="1">
    <location>
        <begin position="91"/>
        <end position="125"/>
    </location>
</feature>
<feature type="compositionally biased region" description="Basic and acidic residues" evidence="2">
    <location>
        <begin position="411"/>
        <end position="424"/>
    </location>
</feature>
<feature type="region of interest" description="Disordered" evidence="2">
    <location>
        <begin position="181"/>
        <end position="253"/>
    </location>
</feature>
<keyword evidence="5" id="KW-1185">Reference proteome</keyword>
<dbReference type="GO" id="GO:0003682">
    <property type="term" value="F:chromatin binding"/>
    <property type="evidence" value="ECO:0007669"/>
    <property type="project" value="TreeGrafter"/>
</dbReference>
<feature type="domain" description="DUF3835" evidence="3">
    <location>
        <begin position="526"/>
        <end position="600"/>
    </location>
</feature>
<proteinExistence type="predicted"/>
<dbReference type="GO" id="GO:0003714">
    <property type="term" value="F:transcription corepressor activity"/>
    <property type="evidence" value="ECO:0007669"/>
    <property type="project" value="TreeGrafter"/>
</dbReference>
<keyword evidence="1" id="KW-0175">Coiled coil</keyword>
<feature type="compositionally biased region" description="Polar residues" evidence="2">
    <location>
        <begin position="466"/>
        <end position="477"/>
    </location>
</feature>
<dbReference type="PANTHER" id="PTHR15111:SF0">
    <property type="entry name" value="UNCONVENTIONAL PREFOLDIN RPB5 INTERACTOR 1"/>
    <property type="match status" value="1"/>
</dbReference>
<dbReference type="EMBL" id="JAIWOZ010000002">
    <property type="protein sequence ID" value="KAH6609245.1"/>
    <property type="molecule type" value="Genomic_DNA"/>
</dbReference>
<dbReference type="Pfam" id="PF13758">
    <property type="entry name" value="Prefoldin_3"/>
    <property type="match status" value="1"/>
</dbReference>
<dbReference type="GO" id="GO:0019212">
    <property type="term" value="F:phosphatase inhibitor activity"/>
    <property type="evidence" value="ECO:0007669"/>
    <property type="project" value="TreeGrafter"/>
</dbReference>
<reference evidence="4" key="1">
    <citation type="submission" date="2021-08" db="EMBL/GenBank/DDBJ databases">
        <title>Chromosome-Level Trichoderma cornu-damae using Hi-C Data.</title>
        <authorList>
            <person name="Kim C.S."/>
        </authorList>
    </citation>
    <scope>NUCLEOTIDE SEQUENCE</scope>
    <source>
        <strain evidence="4">KA19-0412C</strain>
    </source>
</reference>
<evidence type="ECO:0000313" key="4">
    <source>
        <dbReference type="EMBL" id="KAH6609245.1"/>
    </source>
</evidence>
<dbReference type="InterPro" id="IPR052255">
    <property type="entry name" value="RNA_pol_II_subunit5-mediator"/>
</dbReference>
<dbReference type="OrthoDB" id="21413at2759"/>
<gene>
    <name evidence="4" type="ORF">Trco_002591</name>
</gene>
<feature type="compositionally biased region" description="Acidic residues" evidence="2">
    <location>
        <begin position="301"/>
        <end position="335"/>
    </location>
</feature>
<accession>A0A9P8QMY4</accession>
<dbReference type="Proteomes" id="UP000827724">
    <property type="component" value="Unassembled WGS sequence"/>
</dbReference>
<dbReference type="GO" id="GO:0000122">
    <property type="term" value="P:negative regulation of transcription by RNA polymerase II"/>
    <property type="evidence" value="ECO:0007669"/>
    <property type="project" value="TreeGrafter"/>
</dbReference>
<dbReference type="InterPro" id="IPR024325">
    <property type="entry name" value="DUF3835"/>
</dbReference>
<feature type="region of interest" description="Disordered" evidence="2">
    <location>
        <begin position="357"/>
        <end position="543"/>
    </location>
</feature>
<evidence type="ECO:0000256" key="2">
    <source>
        <dbReference type="SAM" id="MobiDB-lite"/>
    </source>
</evidence>
<comment type="caution">
    <text evidence="4">The sequence shown here is derived from an EMBL/GenBank/DDBJ whole genome shotgun (WGS) entry which is preliminary data.</text>
</comment>
<protein>
    <recommendedName>
        <fullName evidence="3">DUF3835 domain-containing protein</fullName>
    </recommendedName>
</protein>
<feature type="region of interest" description="Disordered" evidence="2">
    <location>
        <begin position="298"/>
        <end position="344"/>
    </location>
</feature>
<dbReference type="Pfam" id="PF12927">
    <property type="entry name" value="DUF3835"/>
    <property type="match status" value="1"/>
</dbReference>